<evidence type="ECO:0000313" key="2">
    <source>
        <dbReference type="EMBL" id="SFB71173.1"/>
    </source>
</evidence>
<evidence type="ECO:0000313" key="3">
    <source>
        <dbReference type="Proteomes" id="UP000182192"/>
    </source>
</evidence>
<dbReference type="EMBL" id="FOKQ01000002">
    <property type="protein sequence ID" value="SFB71173.1"/>
    <property type="molecule type" value="Genomic_DNA"/>
</dbReference>
<name>A0A1I1DF60_RUMAL</name>
<feature type="transmembrane region" description="Helical" evidence="1">
    <location>
        <begin position="37"/>
        <end position="57"/>
    </location>
</feature>
<feature type="transmembrane region" description="Helical" evidence="1">
    <location>
        <begin position="6"/>
        <end position="25"/>
    </location>
</feature>
<feature type="transmembrane region" description="Helical" evidence="1">
    <location>
        <begin position="69"/>
        <end position="98"/>
    </location>
</feature>
<keyword evidence="1" id="KW-0472">Membrane</keyword>
<dbReference type="OrthoDB" id="9811308at2"/>
<reference evidence="2 3" key="1">
    <citation type="submission" date="2016-10" db="EMBL/GenBank/DDBJ databases">
        <authorList>
            <person name="de Groot N.N."/>
        </authorList>
    </citation>
    <scope>NUCLEOTIDE SEQUENCE [LARGE SCALE GENOMIC DNA]</scope>
    <source>
        <strain evidence="2 3">AR67</strain>
    </source>
</reference>
<organism evidence="2 3">
    <name type="scientific">Ruminococcus albus</name>
    <dbReference type="NCBI Taxonomy" id="1264"/>
    <lineage>
        <taxon>Bacteria</taxon>
        <taxon>Bacillati</taxon>
        <taxon>Bacillota</taxon>
        <taxon>Clostridia</taxon>
        <taxon>Eubacteriales</taxon>
        <taxon>Oscillospiraceae</taxon>
        <taxon>Ruminococcus</taxon>
    </lineage>
</organism>
<dbReference type="eggNOG" id="COG4392">
    <property type="taxonomic scope" value="Bacteria"/>
</dbReference>
<evidence type="ECO:0000256" key="1">
    <source>
        <dbReference type="SAM" id="Phobius"/>
    </source>
</evidence>
<protein>
    <submittedName>
        <fullName evidence="2">Branched-chain amino acid transport protein (AzlD)</fullName>
    </submittedName>
</protein>
<proteinExistence type="predicted"/>
<keyword evidence="1" id="KW-0812">Transmembrane</keyword>
<dbReference type="InterPro" id="IPR008407">
    <property type="entry name" value="Brnchd-chn_aa_trnsp_AzlD"/>
</dbReference>
<gene>
    <name evidence="2" type="ORF">SAMN02910406_00291</name>
</gene>
<accession>A0A1I1DF60</accession>
<sequence length="99" mass="10666">MSIAIYVAVMAGVTYLIRMVPFTFFRKKITSRFWLSFLHYIPYAVLSAMTMPAIFYSTGSTVTAAAGTIVALVMAYFELPLIAVALGASAAAFIAGLII</sequence>
<dbReference type="AlphaFoldDB" id="A0A1I1DF60"/>
<dbReference type="Pfam" id="PF05437">
    <property type="entry name" value="AzlD"/>
    <property type="match status" value="1"/>
</dbReference>
<dbReference type="Proteomes" id="UP000182192">
    <property type="component" value="Unassembled WGS sequence"/>
</dbReference>
<dbReference type="RefSeq" id="WP_074959711.1">
    <property type="nucleotide sequence ID" value="NZ_FOKQ01000002.1"/>
</dbReference>
<keyword evidence="1" id="KW-1133">Transmembrane helix</keyword>